<protein>
    <recommendedName>
        <fullName evidence="4">ABC-2 type transport system permease protein</fullName>
    </recommendedName>
</protein>
<keyword evidence="1" id="KW-1133">Transmembrane helix</keyword>
<evidence type="ECO:0008006" key="4">
    <source>
        <dbReference type="Google" id="ProtNLM"/>
    </source>
</evidence>
<keyword evidence="1" id="KW-0812">Transmembrane</keyword>
<feature type="transmembrane region" description="Helical" evidence="1">
    <location>
        <begin position="247"/>
        <end position="269"/>
    </location>
</feature>
<feature type="transmembrane region" description="Helical" evidence="1">
    <location>
        <begin position="152"/>
        <end position="178"/>
    </location>
</feature>
<feature type="transmembrane region" description="Helical" evidence="1">
    <location>
        <begin position="347"/>
        <end position="367"/>
    </location>
</feature>
<gene>
    <name evidence="2" type="ORF">SAMN05216559_2144</name>
</gene>
<feature type="transmembrane region" description="Helical" evidence="1">
    <location>
        <begin position="461"/>
        <end position="486"/>
    </location>
</feature>
<sequence>MSRRPSGRHAALVARVELRRSWRNLTDTRRGLLMLTAGGIVLPLYGLGLGAGAFFFGGALVDGSFSLARPIVGAALAGLTGLVFAVTVQRAIKHTGEPDAPDGLLTTAPYRDVLAGLLLAEFVRIGATGFFPVTGIVVGFGLGTGSVLAGTVLLALLFALAVAGLLAGYALGLVAKYVAGRSEFVSRHRAGIGLVLSVGVPVAYISLNAVPAVQYAAFRAAAATPFAWYADVTFLAVPEMAARPLPVVGGVASLFVGIPVIVVAVDVLAERVWYLDRVQPDHAFDPRATTLSDRLLAGRVPRQTRVVAQKSWRRARRSPFTVQFAIFPFFLLVLQVQVALIERTVPSSLPLLAALASGTAGGAAFSLNPLGGEGDVLPATLTSTVSGAQFVAGLALAGGLPAAGLAVALAVPLGVAAGLDVSAIAAAAGAGIVVAVGAPAVAAGVGVVFPRFETTTVRSHAVVVPSTWAFVGYILLLGVAVLPVLVTQHPVLASLVRPSVPYGDGGLAALGLVGTAVLLAFFGGVSGGYAARTVGTYRLD</sequence>
<feature type="transmembrane region" description="Helical" evidence="1">
    <location>
        <begin position="190"/>
        <end position="207"/>
    </location>
</feature>
<feature type="transmembrane region" description="Helical" evidence="1">
    <location>
        <begin position="388"/>
        <end position="411"/>
    </location>
</feature>
<dbReference type="RefSeq" id="WP_143117697.1">
    <property type="nucleotide sequence ID" value="NZ_FOZK01000002.1"/>
</dbReference>
<keyword evidence="1" id="KW-0472">Membrane</keyword>
<dbReference type="EMBL" id="FOZK01000002">
    <property type="protein sequence ID" value="SFR99041.1"/>
    <property type="molecule type" value="Genomic_DNA"/>
</dbReference>
<dbReference type="OrthoDB" id="293659at2157"/>
<organism evidence="2 3">
    <name type="scientific">Halomicrobium zhouii</name>
    <dbReference type="NCBI Taxonomy" id="767519"/>
    <lineage>
        <taxon>Archaea</taxon>
        <taxon>Methanobacteriati</taxon>
        <taxon>Methanobacteriota</taxon>
        <taxon>Stenosarchaea group</taxon>
        <taxon>Halobacteria</taxon>
        <taxon>Halobacteriales</taxon>
        <taxon>Haloarculaceae</taxon>
        <taxon>Halomicrobium</taxon>
    </lineage>
</organism>
<name>A0A1I6L6B3_9EURY</name>
<feature type="transmembrane region" description="Helical" evidence="1">
    <location>
        <begin position="506"/>
        <end position="531"/>
    </location>
</feature>
<dbReference type="AlphaFoldDB" id="A0A1I6L6B3"/>
<feature type="transmembrane region" description="Helical" evidence="1">
    <location>
        <begin position="71"/>
        <end position="92"/>
    </location>
</feature>
<dbReference type="STRING" id="767519.SAMN05216559_2144"/>
<dbReference type="Proteomes" id="UP000199062">
    <property type="component" value="Unassembled WGS sequence"/>
</dbReference>
<feature type="transmembrane region" description="Helical" evidence="1">
    <location>
        <begin position="32"/>
        <end position="59"/>
    </location>
</feature>
<feature type="transmembrane region" description="Helical" evidence="1">
    <location>
        <begin position="113"/>
        <end position="140"/>
    </location>
</feature>
<evidence type="ECO:0000313" key="3">
    <source>
        <dbReference type="Proteomes" id="UP000199062"/>
    </source>
</evidence>
<reference evidence="2 3" key="1">
    <citation type="submission" date="2016-10" db="EMBL/GenBank/DDBJ databases">
        <authorList>
            <person name="de Groot N.N."/>
        </authorList>
    </citation>
    <scope>NUCLEOTIDE SEQUENCE [LARGE SCALE GENOMIC DNA]</scope>
    <source>
        <strain evidence="2 3">CGMCC 1.10457</strain>
    </source>
</reference>
<evidence type="ECO:0000256" key="1">
    <source>
        <dbReference type="SAM" id="Phobius"/>
    </source>
</evidence>
<keyword evidence="3" id="KW-1185">Reference proteome</keyword>
<proteinExistence type="predicted"/>
<feature type="transmembrane region" description="Helical" evidence="1">
    <location>
        <begin position="320"/>
        <end position="341"/>
    </location>
</feature>
<evidence type="ECO:0000313" key="2">
    <source>
        <dbReference type="EMBL" id="SFR99041.1"/>
    </source>
</evidence>
<accession>A0A1I6L6B3</accession>
<feature type="transmembrane region" description="Helical" evidence="1">
    <location>
        <begin position="423"/>
        <end position="449"/>
    </location>
</feature>